<feature type="repeat" description="ANK" evidence="3">
    <location>
        <begin position="216"/>
        <end position="242"/>
    </location>
</feature>
<proteinExistence type="predicted"/>
<dbReference type="PROSITE" id="PS50088">
    <property type="entry name" value="ANK_REPEAT"/>
    <property type="match status" value="5"/>
</dbReference>
<accession>A0A917AXK6</accession>
<evidence type="ECO:0000313" key="4">
    <source>
        <dbReference type="EMBL" id="GGE83663.1"/>
    </source>
</evidence>
<dbReference type="PANTHER" id="PTHR24198:SF165">
    <property type="entry name" value="ANKYRIN REPEAT-CONTAINING PROTEIN-RELATED"/>
    <property type="match status" value="1"/>
</dbReference>
<keyword evidence="5" id="KW-1185">Reference proteome</keyword>
<dbReference type="SMART" id="SM00248">
    <property type="entry name" value="ANK"/>
    <property type="match status" value="5"/>
</dbReference>
<keyword evidence="1" id="KW-0677">Repeat</keyword>
<name>A0A917AXK6_9BACI</name>
<feature type="repeat" description="ANK" evidence="3">
    <location>
        <begin position="178"/>
        <end position="215"/>
    </location>
</feature>
<sequence>MKNWLAGVFGISLLLQGCVSINQEDTVEEESVMVGKQVQQQVQKTSNDMLLQATERGETETVKSLIDKGVNVDVQDTNGQTPLMVATYKNDIETATLLIAAGANVNIQDDLKNTPFLYAGAEGYLEILKMTIAAGADTTITNRYGGTALIPAAEHGYVDVIQELLTMTTIDVNHVNNLGWTALMEAVILNDGKEKQQQVIQMLIDHGADVNIPDNEHVTPLQHAKAKGYKEIERILLRAGAK</sequence>
<dbReference type="PROSITE" id="PS51257">
    <property type="entry name" value="PROKAR_LIPOPROTEIN"/>
    <property type="match status" value="1"/>
</dbReference>
<evidence type="ECO:0000313" key="5">
    <source>
        <dbReference type="Proteomes" id="UP000605259"/>
    </source>
</evidence>
<gene>
    <name evidence="4" type="ORF">GCM10007140_36460</name>
</gene>
<comment type="caution">
    <text evidence="4">The sequence shown here is derived from an EMBL/GenBank/DDBJ whole genome shotgun (WGS) entry which is preliminary data.</text>
</comment>
<dbReference type="InterPro" id="IPR036770">
    <property type="entry name" value="Ankyrin_rpt-contain_sf"/>
</dbReference>
<feature type="repeat" description="ANK" evidence="3">
    <location>
        <begin position="45"/>
        <end position="77"/>
    </location>
</feature>
<reference evidence="4" key="1">
    <citation type="journal article" date="2014" name="Int. J. Syst. Evol. Microbiol.">
        <title>Complete genome sequence of Corynebacterium casei LMG S-19264T (=DSM 44701T), isolated from a smear-ripened cheese.</title>
        <authorList>
            <consortium name="US DOE Joint Genome Institute (JGI-PGF)"/>
            <person name="Walter F."/>
            <person name="Albersmeier A."/>
            <person name="Kalinowski J."/>
            <person name="Ruckert C."/>
        </authorList>
    </citation>
    <scope>NUCLEOTIDE SEQUENCE</scope>
    <source>
        <strain evidence="4">CGMCC 1.12698</strain>
    </source>
</reference>
<feature type="repeat" description="ANK" evidence="3">
    <location>
        <begin position="78"/>
        <end position="110"/>
    </location>
</feature>
<evidence type="ECO:0000256" key="3">
    <source>
        <dbReference type="PROSITE-ProRule" id="PRU00023"/>
    </source>
</evidence>
<organism evidence="4 5">
    <name type="scientific">Priestia taiwanensis</name>
    <dbReference type="NCBI Taxonomy" id="1347902"/>
    <lineage>
        <taxon>Bacteria</taxon>
        <taxon>Bacillati</taxon>
        <taxon>Bacillota</taxon>
        <taxon>Bacilli</taxon>
        <taxon>Bacillales</taxon>
        <taxon>Bacillaceae</taxon>
        <taxon>Priestia</taxon>
    </lineage>
</organism>
<protein>
    <recommendedName>
        <fullName evidence="6">Ankyrin repeat domain-containing protein</fullName>
    </recommendedName>
</protein>
<evidence type="ECO:0008006" key="6">
    <source>
        <dbReference type="Google" id="ProtNLM"/>
    </source>
</evidence>
<dbReference type="Pfam" id="PF12796">
    <property type="entry name" value="Ank_2"/>
    <property type="match status" value="2"/>
</dbReference>
<feature type="repeat" description="ANK" evidence="3">
    <location>
        <begin position="111"/>
        <end position="143"/>
    </location>
</feature>
<dbReference type="Proteomes" id="UP000605259">
    <property type="component" value="Unassembled WGS sequence"/>
</dbReference>
<dbReference type="AlphaFoldDB" id="A0A917AXK6"/>
<dbReference type="InterPro" id="IPR002110">
    <property type="entry name" value="Ankyrin_rpt"/>
</dbReference>
<dbReference type="PANTHER" id="PTHR24198">
    <property type="entry name" value="ANKYRIN REPEAT AND PROTEIN KINASE DOMAIN-CONTAINING PROTEIN"/>
    <property type="match status" value="1"/>
</dbReference>
<evidence type="ECO:0000256" key="1">
    <source>
        <dbReference type="ARBA" id="ARBA00022737"/>
    </source>
</evidence>
<keyword evidence="2 3" id="KW-0040">ANK repeat</keyword>
<dbReference type="PRINTS" id="PR01415">
    <property type="entry name" value="ANKYRIN"/>
</dbReference>
<dbReference type="PROSITE" id="PS50297">
    <property type="entry name" value="ANK_REP_REGION"/>
    <property type="match status" value="3"/>
</dbReference>
<evidence type="ECO:0000256" key="2">
    <source>
        <dbReference type="ARBA" id="ARBA00023043"/>
    </source>
</evidence>
<dbReference type="Gene3D" id="1.25.40.20">
    <property type="entry name" value="Ankyrin repeat-containing domain"/>
    <property type="match status" value="2"/>
</dbReference>
<reference evidence="4" key="2">
    <citation type="submission" date="2020-09" db="EMBL/GenBank/DDBJ databases">
        <authorList>
            <person name="Sun Q."/>
            <person name="Zhou Y."/>
        </authorList>
    </citation>
    <scope>NUCLEOTIDE SEQUENCE</scope>
    <source>
        <strain evidence="4">CGMCC 1.12698</strain>
    </source>
</reference>
<dbReference type="EMBL" id="BMFK01000006">
    <property type="protein sequence ID" value="GGE83663.1"/>
    <property type="molecule type" value="Genomic_DNA"/>
</dbReference>
<dbReference type="SUPFAM" id="SSF48403">
    <property type="entry name" value="Ankyrin repeat"/>
    <property type="match status" value="1"/>
</dbReference>